<name>A0AA43ZSQ2_9LACT</name>
<dbReference type="AlphaFoldDB" id="A0AA43ZSQ2"/>
<dbReference type="InterPro" id="IPR006139">
    <property type="entry name" value="D-isomer_2_OHA_DH_cat_dom"/>
</dbReference>
<evidence type="ECO:0000256" key="2">
    <source>
        <dbReference type="ARBA" id="ARBA00023002"/>
    </source>
</evidence>
<sequence length="319" mass="35033">MKIVVLEGFAVNPNDLSWSALEAFGELEVYDNTEEHQIQKRLAGAQAVLVNKLQVDQTFIEENPSIEYVGELATGFDNIDLEACQKAGITVTNIPRYGSQGVAQFAFALILSFYSKVAYHADLVKKGEWSRHESFTLHDQPTYELYGKTLGIVGYGAIGQALEKIAHGFGMEIIIYDHNASQKEAEVGSFVSLEELIKESDIISLHVPLTDETQGMIGSKELEIMKKSAILINVSRGGIVDEAALKTALDQGKIAGAGLDVVEEEPIPEDHPLLTTEGCIITPHMAWLAGESRQRLLDTAVKNLEAYVEGRPQNQLTEF</sequence>
<evidence type="ECO:0000313" key="8">
    <source>
        <dbReference type="Proteomes" id="UP001171751"/>
    </source>
</evidence>
<dbReference type="SUPFAM" id="SSF52283">
    <property type="entry name" value="Formate/glycerate dehydrogenase catalytic domain-like"/>
    <property type="match status" value="1"/>
</dbReference>
<evidence type="ECO:0000259" key="5">
    <source>
        <dbReference type="Pfam" id="PF00389"/>
    </source>
</evidence>
<comment type="caution">
    <text evidence="7">The sequence shown here is derived from an EMBL/GenBank/DDBJ whole genome shotgun (WGS) entry which is preliminary data.</text>
</comment>
<evidence type="ECO:0000256" key="3">
    <source>
        <dbReference type="ARBA" id="ARBA00023027"/>
    </source>
</evidence>
<keyword evidence="2 4" id="KW-0560">Oxidoreductase</keyword>
<dbReference type="InterPro" id="IPR036291">
    <property type="entry name" value="NAD(P)-bd_dom_sf"/>
</dbReference>
<evidence type="ECO:0000259" key="6">
    <source>
        <dbReference type="Pfam" id="PF02826"/>
    </source>
</evidence>
<evidence type="ECO:0000313" key="7">
    <source>
        <dbReference type="EMBL" id="MDO5457233.1"/>
    </source>
</evidence>
<dbReference type="InterPro" id="IPR006140">
    <property type="entry name" value="D-isomer_DH_NAD-bd"/>
</dbReference>
<dbReference type="InterPro" id="IPR029752">
    <property type="entry name" value="D-isomer_DH_CS1"/>
</dbReference>
<protein>
    <submittedName>
        <fullName evidence="7">D-2-hydroxyacid dehydrogenase</fullName>
    </submittedName>
</protein>
<dbReference type="SUPFAM" id="SSF51735">
    <property type="entry name" value="NAD(P)-binding Rossmann-fold domains"/>
    <property type="match status" value="1"/>
</dbReference>
<dbReference type="Gene3D" id="3.40.50.720">
    <property type="entry name" value="NAD(P)-binding Rossmann-like Domain"/>
    <property type="match status" value="2"/>
</dbReference>
<dbReference type="PANTHER" id="PTHR43761:SF1">
    <property type="entry name" value="D-ISOMER SPECIFIC 2-HYDROXYACID DEHYDROGENASE CATALYTIC DOMAIN-CONTAINING PROTEIN-RELATED"/>
    <property type="match status" value="1"/>
</dbReference>
<dbReference type="FunFam" id="3.40.50.720:FF:000203">
    <property type="entry name" value="D-3-phosphoglycerate dehydrogenase (SerA)"/>
    <property type="match status" value="1"/>
</dbReference>
<comment type="similarity">
    <text evidence="1 4">Belongs to the D-isomer specific 2-hydroxyacid dehydrogenase family.</text>
</comment>
<evidence type="ECO:0000256" key="1">
    <source>
        <dbReference type="ARBA" id="ARBA00005854"/>
    </source>
</evidence>
<dbReference type="PROSITE" id="PS00065">
    <property type="entry name" value="D_2_HYDROXYACID_DH_1"/>
    <property type="match status" value="1"/>
</dbReference>
<dbReference type="InterPro" id="IPR050418">
    <property type="entry name" value="D-iso_2-hydroxyacid_DH_PdxB"/>
</dbReference>
<dbReference type="GO" id="GO:0016616">
    <property type="term" value="F:oxidoreductase activity, acting on the CH-OH group of donors, NAD or NADP as acceptor"/>
    <property type="evidence" value="ECO:0007669"/>
    <property type="project" value="InterPro"/>
</dbReference>
<dbReference type="Pfam" id="PF02826">
    <property type="entry name" value="2-Hacid_dh_C"/>
    <property type="match status" value="1"/>
</dbReference>
<dbReference type="EMBL" id="JAUNQW010000007">
    <property type="protein sequence ID" value="MDO5457233.1"/>
    <property type="molecule type" value="Genomic_DNA"/>
</dbReference>
<dbReference type="Proteomes" id="UP001171751">
    <property type="component" value="Unassembled WGS sequence"/>
</dbReference>
<dbReference type="PROSITE" id="PS00670">
    <property type="entry name" value="D_2_HYDROXYACID_DH_2"/>
    <property type="match status" value="1"/>
</dbReference>
<gene>
    <name evidence="7" type="ORF">Q4F26_02725</name>
</gene>
<dbReference type="CDD" id="cd12162">
    <property type="entry name" value="2-Hacid_dh_4"/>
    <property type="match status" value="1"/>
</dbReference>
<evidence type="ECO:0000256" key="4">
    <source>
        <dbReference type="RuleBase" id="RU003719"/>
    </source>
</evidence>
<dbReference type="InterPro" id="IPR029753">
    <property type="entry name" value="D-isomer_DH_CS"/>
</dbReference>
<feature type="domain" description="D-isomer specific 2-hydroxyacid dehydrogenase catalytic" evidence="5">
    <location>
        <begin position="17"/>
        <end position="314"/>
    </location>
</feature>
<accession>A0AA43ZSQ2</accession>
<keyword evidence="8" id="KW-1185">Reference proteome</keyword>
<reference evidence="7" key="1">
    <citation type="submission" date="2023-07" db="EMBL/GenBank/DDBJ databases">
        <title>Between Cages and Wild: Unraveling the Impact of Captivity on Animal Microbiomes and Antimicrobial Resistance.</title>
        <authorList>
            <person name="Schmartz G.P."/>
            <person name="Rehner J."/>
            <person name="Schuff M.J."/>
            <person name="Becker S.L."/>
            <person name="Kravczyk M."/>
            <person name="Gurevich A."/>
            <person name="Francke R."/>
            <person name="Mueller R."/>
            <person name="Keller V."/>
            <person name="Keller A."/>
        </authorList>
    </citation>
    <scope>NUCLEOTIDE SEQUENCE</scope>
    <source>
        <strain evidence="7">S39M_St_73</strain>
    </source>
</reference>
<proteinExistence type="inferred from homology"/>
<dbReference type="GO" id="GO:0051287">
    <property type="term" value="F:NAD binding"/>
    <property type="evidence" value="ECO:0007669"/>
    <property type="project" value="InterPro"/>
</dbReference>
<dbReference type="Pfam" id="PF00389">
    <property type="entry name" value="2-Hacid_dh"/>
    <property type="match status" value="1"/>
</dbReference>
<keyword evidence="3" id="KW-0520">NAD</keyword>
<dbReference type="PROSITE" id="PS00671">
    <property type="entry name" value="D_2_HYDROXYACID_DH_3"/>
    <property type="match status" value="1"/>
</dbReference>
<feature type="domain" description="D-isomer specific 2-hydroxyacid dehydrogenase NAD-binding" evidence="6">
    <location>
        <begin position="107"/>
        <end position="286"/>
    </location>
</feature>
<dbReference type="PANTHER" id="PTHR43761">
    <property type="entry name" value="D-ISOMER SPECIFIC 2-HYDROXYACID DEHYDROGENASE FAMILY PROTEIN (AFU_ORTHOLOGUE AFUA_1G13630)"/>
    <property type="match status" value="1"/>
</dbReference>
<organism evidence="7 8">
    <name type="scientific">Atopococcus tabaci</name>
    <dbReference type="NCBI Taxonomy" id="269774"/>
    <lineage>
        <taxon>Bacteria</taxon>
        <taxon>Bacillati</taxon>
        <taxon>Bacillota</taxon>
        <taxon>Bacilli</taxon>
        <taxon>Lactobacillales</taxon>
        <taxon>Carnobacteriaceae</taxon>
        <taxon>Atopococcus</taxon>
    </lineage>
</organism>